<evidence type="ECO:0000256" key="2">
    <source>
        <dbReference type="SAM" id="MobiDB-lite"/>
    </source>
</evidence>
<proteinExistence type="predicted"/>
<dbReference type="EMBL" id="BPVZ01000039">
    <property type="protein sequence ID" value="GKV13656.1"/>
    <property type="molecule type" value="Genomic_DNA"/>
</dbReference>
<comment type="caution">
    <text evidence="3">The sequence shown here is derived from an EMBL/GenBank/DDBJ whole genome shotgun (WGS) entry which is preliminary data.</text>
</comment>
<reference evidence="3 4" key="1">
    <citation type="journal article" date="2021" name="Commun. Biol.">
        <title>The genome of Shorea leprosula (Dipterocarpaceae) highlights the ecological relevance of drought in aseasonal tropical rainforests.</title>
        <authorList>
            <person name="Ng K.K.S."/>
            <person name="Kobayashi M.J."/>
            <person name="Fawcett J.A."/>
            <person name="Hatakeyama M."/>
            <person name="Paape T."/>
            <person name="Ng C.H."/>
            <person name="Ang C.C."/>
            <person name="Tnah L.H."/>
            <person name="Lee C.T."/>
            <person name="Nishiyama T."/>
            <person name="Sese J."/>
            <person name="O'Brien M.J."/>
            <person name="Copetti D."/>
            <person name="Mohd Noor M.I."/>
            <person name="Ong R.C."/>
            <person name="Putra M."/>
            <person name="Sireger I.Z."/>
            <person name="Indrioko S."/>
            <person name="Kosugi Y."/>
            <person name="Izuno A."/>
            <person name="Isagi Y."/>
            <person name="Lee S.L."/>
            <person name="Shimizu K.K."/>
        </authorList>
    </citation>
    <scope>NUCLEOTIDE SEQUENCE [LARGE SCALE GENOMIC DNA]</scope>
    <source>
        <strain evidence="3">214</strain>
    </source>
</reference>
<evidence type="ECO:0000256" key="1">
    <source>
        <dbReference type="SAM" id="Coils"/>
    </source>
</evidence>
<dbReference type="AlphaFoldDB" id="A0AAV5JLM2"/>
<evidence type="ECO:0008006" key="5">
    <source>
        <dbReference type="Google" id="ProtNLM"/>
    </source>
</evidence>
<feature type="compositionally biased region" description="Acidic residues" evidence="2">
    <location>
        <begin position="80"/>
        <end position="110"/>
    </location>
</feature>
<evidence type="ECO:0000313" key="4">
    <source>
        <dbReference type="Proteomes" id="UP001054252"/>
    </source>
</evidence>
<dbReference type="Proteomes" id="UP001054252">
    <property type="component" value="Unassembled WGS sequence"/>
</dbReference>
<keyword evidence="4" id="KW-1185">Reference proteome</keyword>
<sequence length="469" mass="52640">MFGVSSVARPLVTHADLGLLCTELMFRALCTVGPVPECTASVSLSVWGVTYGLIHRQAIVLFKCDWFIEIHAKADVGEGTGEEDEEGEWEDFETSEEENIETYVEENDSSDDSHYTEAVESTQPLQRPNPFDPQRRVQEEIPTDVVLETPASDPNIQAESSSDEDTPVATPQSDDRLWSSCGRISQMLTHRGDRIKFKHALSELKAKCAKRSFQVKPPDMNLELWARLVYLWTKQQANPEGCPPTFPKVYTNRRQHKGKGKDQLPIYCNDEAQETGEKLTAKYAARQKEEGFDPIIAHGELLLRATGGIKKGWLKSLDIHTHPQDIGIGPYIHGQPNTASVVLQRFYLAPSLDDFRQGIDGFGVPRDCSVDVYTIGFCKNGFGAQEDGVSTSKWQPFRPPIIGQSNRVIELEQTVESLKEDNNSLRQSQMTIMADTESLRQQQLTLAAQMQTLPPFRDKPSGYQWDSHP</sequence>
<organism evidence="3 4">
    <name type="scientific">Rubroshorea leprosula</name>
    <dbReference type="NCBI Taxonomy" id="152421"/>
    <lineage>
        <taxon>Eukaryota</taxon>
        <taxon>Viridiplantae</taxon>
        <taxon>Streptophyta</taxon>
        <taxon>Embryophyta</taxon>
        <taxon>Tracheophyta</taxon>
        <taxon>Spermatophyta</taxon>
        <taxon>Magnoliopsida</taxon>
        <taxon>eudicotyledons</taxon>
        <taxon>Gunneridae</taxon>
        <taxon>Pentapetalae</taxon>
        <taxon>rosids</taxon>
        <taxon>malvids</taxon>
        <taxon>Malvales</taxon>
        <taxon>Dipterocarpaceae</taxon>
        <taxon>Rubroshorea</taxon>
    </lineage>
</organism>
<accession>A0AAV5JLM2</accession>
<keyword evidence="1" id="KW-0175">Coiled coil</keyword>
<evidence type="ECO:0000313" key="3">
    <source>
        <dbReference type="EMBL" id="GKV13656.1"/>
    </source>
</evidence>
<protein>
    <recommendedName>
        <fullName evidence="5">Transposase</fullName>
    </recommendedName>
</protein>
<name>A0AAV5JLM2_9ROSI</name>
<feature type="region of interest" description="Disordered" evidence="2">
    <location>
        <begin position="77"/>
        <end position="177"/>
    </location>
</feature>
<feature type="coiled-coil region" evidence="1">
    <location>
        <begin position="401"/>
        <end position="428"/>
    </location>
</feature>
<gene>
    <name evidence="3" type="ORF">SLEP1_g24643</name>
</gene>